<dbReference type="CDD" id="cd02851">
    <property type="entry name" value="E_set_GO_C"/>
    <property type="match status" value="1"/>
</dbReference>
<evidence type="ECO:0000313" key="11">
    <source>
        <dbReference type="EMBL" id="MBC3936720.1"/>
    </source>
</evidence>
<feature type="domain" description="F5/8 type C" evidence="8">
    <location>
        <begin position="762"/>
        <end position="914"/>
    </location>
</feature>
<dbReference type="Gene3D" id="2.130.10.10">
    <property type="entry name" value="YVTN repeat-like/Quinoprotein amine dehydrogenase"/>
    <property type="match status" value="2"/>
</dbReference>
<dbReference type="Proteomes" id="UP000612361">
    <property type="component" value="Unassembled WGS sequence"/>
</dbReference>
<evidence type="ECO:0000259" key="8">
    <source>
        <dbReference type="PROSITE" id="PS50022"/>
    </source>
</evidence>
<feature type="domain" description="F5/8 type C" evidence="8">
    <location>
        <begin position="645"/>
        <end position="746"/>
    </location>
</feature>
<keyword evidence="2 7" id="KW-0479">Metal-binding</keyword>
<evidence type="ECO:0000256" key="1">
    <source>
        <dbReference type="ARBA" id="ARBA00022617"/>
    </source>
</evidence>
<evidence type="ECO:0000256" key="6">
    <source>
        <dbReference type="ARBA" id="ARBA00023157"/>
    </source>
</evidence>
<feature type="domain" description="Cytochrome c" evidence="10">
    <location>
        <begin position="1468"/>
        <end position="1594"/>
    </location>
</feature>
<dbReference type="InterPro" id="IPR035986">
    <property type="entry name" value="PKD_dom_sf"/>
</dbReference>
<keyword evidence="4" id="KW-0106">Calcium</keyword>
<sequence length="1935" mass="203771">MRYPFSVMPVVRAVPVVVTATVLPVLSSILLLSLAACGGNQSAPQASTEQSSSLGLAFDNLRAAPVAPSSWSAPIPLSLVPAAASNLPDGHVLFWSANDRFSFGAGGQTYFSNFDPLTNKATETLISSTGHDMFCPGTALLSDGRLLVNGGIDSGKTSIYNPANASWSSAANMNITRGYNASATLADGSVFTLGGSWSGGAGNKHGEIWDSANGWRRLSGVSVATMLTNDAGGVYRGDNHMWLIPTGNGKVLHAGPSRNMNWIDTRGNGSVSPAGQRADDTDSMNGNTVMYDAGKILKVGGAKDYQDADATNSAYLINTNGSLSVRKLASMSYARAYSNLVVLPDGKVMVIGGQTRPVPFSDNTAVLAPELWDPVTETFTTLPAMSVPRVYHSVALLMHDGRVLSAGGGLCGNGCAANHQDIQIYTPSYLLNADGTAANRPVLTTVPATAGYGSNINVSATDGIAAFALIRLSATTHTVNNDQRRIALSFTRSAAGQYTLNIPGNPGILLPGNYMLFGLDAKGVPSIAKTINIHGNNAPKLQAPDDQFSNTGSNVSLNVSATIAAPGAVSFRATGLPPGLSINAQSGVISGVVTQAGSYSVTVFAQSSAGYVSSDFVWNIVAVGSTRFVKLVQMSEVGGNPWASMAEFNLLDQDGNLLPRAGWKLSADSAESQAGNYGPANAIDGDPNTFWHTAWTANTTAAPHSFVVDLGKAMQLSAFRYLPRPGGGNGTIAKFYFYTSADGVNWGNPVAEGNLVDFQNNAAEKTIYLNNLARGKATSQSSTYQNFDSARAVDGLTDGNLANGSVTHTAGTAANDWWQVDLGSLQDLSRVRIWNRSDCCAERLANFYVLASAQDMSGRSLSSLLADTTVTKSYYAGVTPSNLLLDLKASGRYVKVQLAGTNFLQLAEVQVYGRPTNRAPTLNMPTFTGVQLGQTVNLNLQANDPDGDTLSFTASGLPPGLALNAANGLISGTTTREGSYMVSASVSDGRGGVASQSFVMNVTLPAAVISPVIVQPQTSGSTVSYQVSATGTGMMYQWDFGDGSGPNTFSASAATTHQYTQPGLYQVTATVKNLSGIISTYSFYQAITAPAIAGQARASTSVLTEKRAAGDRIWVVNPDNDSVAVIDAQNLQKLAEIGVGKGPRQLALTTDGKVWVSNRDAGSLTVIDSATLKVSNTVALPVGSQPFGIVAAANEARLYVALEALGQVWQIDSATGKQMASLSVGATPRYLSLHQDSDRLLVSRFITPALPGEGTAKVQTTVNGVNYGGIVVAANTHPLRLQSSVILQHSDKQDAQTQGRGIPNYLAAAAIAPDGSSAWIPSKQDNILRGSLRDGKNLDFQNTVRAISSRINLISMKEDYAARVDINNTGLVSAAAFHPGGAYLFLALENTRQIAVLDPVGAREMFRFDAGRAPQGLSFSSDGKVLFVNNFMDRTVSRFDLTPMLQRGQMQVGAVQVVSTIAAEKLSAQVLAGKQHFYDARDPRLARGGWLSCTACHSEAGSDGRTWDFTGLGEGLRNTISLRGRAGGQMNLHWSGNFDELQDFESQIRNFAQGTGLMKDADYNAGTRNQPLGDKKTGLSADLDALAAYMASLRQVDASPYRNPDNSLTADGKVGRGLFNTYCASCHTGVNFTVSGSALGKLYNIGTIKASSGQRLGAALTGLDVPTLRDVWATAPYLHDGSAATVQQAIAAHNPATINAANPPLLGTGAQKMRSFTDAELNQLAAFVNQIGNAELAGGAVRYVKLEQLGEVNNNAWGSMAEFNLVNEQGALLARTNWKASADSAELQGENGAAANAIDGNKDTIWHTQWQTANPRPPHWFQVDLGGAQEVAGFRYLPRAGGGNGTMSLVNFYVSSDGVNWGDPVWQGDFRQINADNAAEKSVLFANVSNTSSGLQAKAAMVADSPVAQLQQFASQAWSNVRQQWGRLLDWIGAR</sequence>
<dbReference type="Gene3D" id="2.60.40.10">
    <property type="entry name" value="Immunoglobulins"/>
    <property type="match status" value="4"/>
</dbReference>
<evidence type="ECO:0000259" key="9">
    <source>
        <dbReference type="PROSITE" id="PS50093"/>
    </source>
</evidence>
<dbReference type="SUPFAM" id="SSF49299">
    <property type="entry name" value="PKD domain"/>
    <property type="match status" value="1"/>
</dbReference>
<evidence type="ECO:0000256" key="4">
    <source>
        <dbReference type="ARBA" id="ARBA00022837"/>
    </source>
</evidence>
<reference evidence="11" key="1">
    <citation type="submission" date="2020-08" db="EMBL/GenBank/DDBJ databases">
        <title>Novel species isolated from subtropical streams in China.</title>
        <authorList>
            <person name="Lu H."/>
        </authorList>
    </citation>
    <scope>NUCLEOTIDE SEQUENCE</scope>
    <source>
        <strain evidence="11">CY7W</strain>
    </source>
</reference>
<dbReference type="GO" id="GO:0020037">
    <property type="term" value="F:heme binding"/>
    <property type="evidence" value="ECO:0007669"/>
    <property type="project" value="InterPro"/>
</dbReference>
<dbReference type="Pfam" id="PF07250">
    <property type="entry name" value="Glyoxal_oxid_N"/>
    <property type="match status" value="1"/>
</dbReference>
<keyword evidence="5 7" id="KW-0408">Iron</keyword>
<dbReference type="InterPro" id="IPR011964">
    <property type="entry name" value="YVTN_b-propeller_repeat"/>
</dbReference>
<dbReference type="InterPro" id="IPR014756">
    <property type="entry name" value="Ig_E-set"/>
</dbReference>
<dbReference type="Gene3D" id="1.10.760.10">
    <property type="entry name" value="Cytochrome c-like domain"/>
    <property type="match status" value="2"/>
</dbReference>
<dbReference type="InterPro" id="IPR006652">
    <property type="entry name" value="Kelch_1"/>
</dbReference>
<dbReference type="PROSITE" id="PS51007">
    <property type="entry name" value="CYTC"/>
    <property type="match status" value="2"/>
</dbReference>
<comment type="caution">
    <text evidence="11">The sequence shown here is derived from an EMBL/GenBank/DDBJ whole genome shotgun (WGS) entry which is preliminary data.</text>
</comment>
<evidence type="ECO:0000256" key="2">
    <source>
        <dbReference type="ARBA" id="ARBA00022723"/>
    </source>
</evidence>
<dbReference type="SUPFAM" id="SSF81296">
    <property type="entry name" value="E set domains"/>
    <property type="match status" value="1"/>
</dbReference>
<dbReference type="InterPro" id="IPR000421">
    <property type="entry name" value="FA58C"/>
</dbReference>
<protein>
    <submittedName>
        <fullName evidence="11">Discoidin domain-containing protein</fullName>
    </submittedName>
</protein>
<evidence type="ECO:0000313" key="12">
    <source>
        <dbReference type="Proteomes" id="UP000612361"/>
    </source>
</evidence>
<dbReference type="InterPro" id="IPR006585">
    <property type="entry name" value="FTP1"/>
</dbReference>
<dbReference type="InterPro" id="IPR009880">
    <property type="entry name" value="Glyoxal_oxidase_N"/>
</dbReference>
<keyword evidence="1 7" id="KW-0349">Heme</keyword>
<dbReference type="InterPro" id="IPR000601">
    <property type="entry name" value="PKD_dom"/>
</dbReference>
<dbReference type="PROSITE" id="PS50022">
    <property type="entry name" value="FA58C_3"/>
    <property type="match status" value="3"/>
</dbReference>
<dbReference type="InterPro" id="IPR008979">
    <property type="entry name" value="Galactose-bd-like_sf"/>
</dbReference>
<dbReference type="PANTHER" id="PTHR32208:SF56">
    <property type="entry name" value="GALACTOSE OXIDASE-RELATED"/>
    <property type="match status" value="1"/>
</dbReference>
<dbReference type="InterPro" id="IPR009056">
    <property type="entry name" value="Cyt_c-like_dom"/>
</dbReference>
<dbReference type="SMART" id="SM00612">
    <property type="entry name" value="Kelch"/>
    <property type="match status" value="2"/>
</dbReference>
<dbReference type="InterPro" id="IPR015943">
    <property type="entry name" value="WD40/YVTN_repeat-like_dom_sf"/>
</dbReference>
<dbReference type="InterPro" id="IPR015202">
    <property type="entry name" value="GO-like_E_set"/>
</dbReference>
<organism evidence="11 12">
    <name type="scientific">Undibacterium rugosum</name>
    <dbReference type="NCBI Taxonomy" id="2762291"/>
    <lineage>
        <taxon>Bacteria</taxon>
        <taxon>Pseudomonadati</taxon>
        <taxon>Pseudomonadota</taxon>
        <taxon>Betaproteobacteria</taxon>
        <taxon>Burkholderiales</taxon>
        <taxon>Oxalobacteraceae</taxon>
        <taxon>Undibacterium</taxon>
    </lineage>
</organism>
<dbReference type="Pfam" id="PF09118">
    <property type="entry name" value="GO-like_E_set"/>
    <property type="match status" value="1"/>
</dbReference>
<dbReference type="Pfam" id="PF22633">
    <property type="entry name" value="F5_F8_type_C_2"/>
    <property type="match status" value="1"/>
</dbReference>
<dbReference type="Pfam" id="PF00801">
    <property type="entry name" value="PKD"/>
    <property type="match status" value="1"/>
</dbReference>
<dbReference type="GO" id="GO:0005509">
    <property type="term" value="F:calcium ion binding"/>
    <property type="evidence" value="ECO:0007669"/>
    <property type="project" value="InterPro"/>
</dbReference>
<dbReference type="InterPro" id="IPR022409">
    <property type="entry name" value="PKD/Chitinase_dom"/>
</dbReference>
<dbReference type="GO" id="GO:0009055">
    <property type="term" value="F:electron transfer activity"/>
    <property type="evidence" value="ECO:0007669"/>
    <property type="project" value="InterPro"/>
</dbReference>
<dbReference type="CDD" id="cd00146">
    <property type="entry name" value="PKD"/>
    <property type="match status" value="1"/>
</dbReference>
<dbReference type="SUPFAM" id="SSF49785">
    <property type="entry name" value="Galactose-binding domain-like"/>
    <property type="match status" value="3"/>
</dbReference>
<dbReference type="InterPro" id="IPR013783">
    <property type="entry name" value="Ig-like_fold"/>
</dbReference>
<dbReference type="PROSITE" id="PS50093">
    <property type="entry name" value="PKD"/>
    <property type="match status" value="1"/>
</dbReference>
<dbReference type="Gene3D" id="2.60.120.260">
    <property type="entry name" value="Galactose-binding domain-like"/>
    <property type="match status" value="3"/>
</dbReference>
<dbReference type="SUPFAM" id="SSF46626">
    <property type="entry name" value="Cytochrome c"/>
    <property type="match status" value="2"/>
</dbReference>
<keyword evidence="12" id="KW-1185">Reference proteome</keyword>
<evidence type="ECO:0000256" key="3">
    <source>
        <dbReference type="ARBA" id="ARBA00022729"/>
    </source>
</evidence>
<dbReference type="SUPFAM" id="SSF50974">
    <property type="entry name" value="Nitrous oxide reductase, N-terminal domain"/>
    <property type="match status" value="1"/>
</dbReference>
<dbReference type="SMART" id="SM00089">
    <property type="entry name" value="PKD"/>
    <property type="match status" value="1"/>
</dbReference>
<dbReference type="SUPFAM" id="SSF49313">
    <property type="entry name" value="Cadherin-like"/>
    <property type="match status" value="1"/>
</dbReference>
<dbReference type="InterPro" id="IPR037293">
    <property type="entry name" value="Gal_Oxidase_central_sf"/>
</dbReference>
<feature type="domain" description="F5/8 type C" evidence="8">
    <location>
        <begin position="1760"/>
        <end position="1861"/>
    </location>
</feature>
<accession>A0A923IC84</accession>
<dbReference type="InterPro" id="IPR011045">
    <property type="entry name" value="N2O_reductase_N"/>
</dbReference>
<dbReference type="Pfam" id="PF05345">
    <property type="entry name" value="He_PIG"/>
    <property type="match status" value="2"/>
</dbReference>
<evidence type="ECO:0000256" key="7">
    <source>
        <dbReference type="PROSITE-ProRule" id="PRU00433"/>
    </source>
</evidence>
<feature type="domain" description="Cytochrome c" evidence="10">
    <location>
        <begin position="1610"/>
        <end position="1732"/>
    </location>
</feature>
<feature type="domain" description="PKD" evidence="9">
    <location>
        <begin position="1018"/>
        <end position="1082"/>
    </location>
</feature>
<dbReference type="PANTHER" id="PTHR32208">
    <property type="entry name" value="SECRETED PROTEIN-RELATED"/>
    <property type="match status" value="1"/>
</dbReference>
<dbReference type="GO" id="GO:0016020">
    <property type="term" value="C:membrane"/>
    <property type="evidence" value="ECO:0007669"/>
    <property type="project" value="InterPro"/>
</dbReference>
<dbReference type="SMART" id="SM00607">
    <property type="entry name" value="FTP"/>
    <property type="match status" value="1"/>
</dbReference>
<dbReference type="EMBL" id="JACOGG010000019">
    <property type="protein sequence ID" value="MBC3936720.1"/>
    <property type="molecule type" value="Genomic_DNA"/>
</dbReference>
<dbReference type="InterPro" id="IPR011043">
    <property type="entry name" value="Gal_Oxase/kelch_b-propeller"/>
</dbReference>
<gene>
    <name evidence="11" type="ORF">H8K47_15235</name>
</gene>
<keyword evidence="3" id="KW-0732">Signal</keyword>
<dbReference type="Gene3D" id="2.130.10.80">
    <property type="entry name" value="Galactose oxidase/kelch, beta-propeller"/>
    <property type="match status" value="1"/>
</dbReference>
<evidence type="ECO:0000259" key="10">
    <source>
        <dbReference type="PROSITE" id="PS51007"/>
    </source>
</evidence>
<dbReference type="RefSeq" id="WP_186882259.1">
    <property type="nucleotide sequence ID" value="NZ_JACOGG010000019.1"/>
</dbReference>
<evidence type="ECO:0000256" key="5">
    <source>
        <dbReference type="ARBA" id="ARBA00023004"/>
    </source>
</evidence>
<proteinExistence type="predicted"/>
<name>A0A923IC84_9BURK</name>
<dbReference type="Pfam" id="PF00754">
    <property type="entry name" value="F5_F8_type_C"/>
    <property type="match status" value="2"/>
</dbReference>
<dbReference type="SUPFAM" id="SSF50965">
    <property type="entry name" value="Galactose oxidase, central domain"/>
    <property type="match status" value="1"/>
</dbReference>
<dbReference type="InterPro" id="IPR036909">
    <property type="entry name" value="Cyt_c-like_dom_sf"/>
</dbReference>
<dbReference type="NCBIfam" id="TIGR02276">
    <property type="entry name" value="beta_rpt_yvtn"/>
    <property type="match status" value="2"/>
</dbReference>
<keyword evidence="6" id="KW-1015">Disulfide bond</keyword>
<dbReference type="InterPro" id="IPR015919">
    <property type="entry name" value="Cadherin-like_sf"/>
</dbReference>